<dbReference type="Pfam" id="PF00072">
    <property type="entry name" value="Response_reg"/>
    <property type="match status" value="1"/>
</dbReference>
<keyword evidence="1 2" id="KW-0597">Phosphoprotein</keyword>
<evidence type="ECO:0000256" key="1">
    <source>
        <dbReference type="ARBA" id="ARBA00022553"/>
    </source>
</evidence>
<feature type="domain" description="Response regulatory" evidence="3">
    <location>
        <begin position="9"/>
        <end position="118"/>
    </location>
</feature>
<gene>
    <name evidence="4" type="ORF">GMPD_15640</name>
</gene>
<name>A0A6V8MTZ2_9BACT</name>
<proteinExistence type="predicted"/>
<comment type="caution">
    <text evidence="4">The sequence shown here is derived from an EMBL/GenBank/DDBJ whole genome shotgun (WGS) entry which is preliminary data.</text>
</comment>
<evidence type="ECO:0000259" key="3">
    <source>
        <dbReference type="PROSITE" id="PS50110"/>
    </source>
</evidence>
<dbReference type="InterPro" id="IPR011006">
    <property type="entry name" value="CheY-like_superfamily"/>
</dbReference>
<dbReference type="GO" id="GO:0000160">
    <property type="term" value="P:phosphorelay signal transduction system"/>
    <property type="evidence" value="ECO:0007669"/>
    <property type="project" value="InterPro"/>
</dbReference>
<dbReference type="PANTHER" id="PTHR44591">
    <property type="entry name" value="STRESS RESPONSE REGULATOR PROTEIN 1"/>
    <property type="match status" value="1"/>
</dbReference>
<evidence type="ECO:0000256" key="2">
    <source>
        <dbReference type="PROSITE-ProRule" id="PRU00169"/>
    </source>
</evidence>
<dbReference type="Gene3D" id="3.40.50.2300">
    <property type="match status" value="1"/>
</dbReference>
<protein>
    <recommendedName>
        <fullName evidence="3">Response regulatory domain-containing protein</fullName>
    </recommendedName>
</protein>
<dbReference type="AlphaFoldDB" id="A0A6V8MTZ2"/>
<feature type="modified residue" description="4-aspartylphosphate" evidence="2">
    <location>
        <position position="60"/>
    </location>
</feature>
<dbReference type="InterPro" id="IPR001789">
    <property type="entry name" value="Sig_transdc_resp-reg_receiver"/>
</dbReference>
<dbReference type="Proteomes" id="UP000568888">
    <property type="component" value="Unassembled WGS sequence"/>
</dbReference>
<dbReference type="InterPro" id="IPR050595">
    <property type="entry name" value="Bact_response_regulator"/>
</dbReference>
<dbReference type="EMBL" id="BLXY01000002">
    <property type="protein sequence ID" value="GFO63645.1"/>
    <property type="molecule type" value="Genomic_DNA"/>
</dbReference>
<evidence type="ECO:0000313" key="5">
    <source>
        <dbReference type="Proteomes" id="UP000568888"/>
    </source>
</evidence>
<organism evidence="4 5">
    <name type="scientific">Geomonas paludis</name>
    <dbReference type="NCBI Taxonomy" id="2740185"/>
    <lineage>
        <taxon>Bacteria</taxon>
        <taxon>Pseudomonadati</taxon>
        <taxon>Thermodesulfobacteriota</taxon>
        <taxon>Desulfuromonadia</taxon>
        <taxon>Geobacterales</taxon>
        <taxon>Geobacteraceae</taxon>
        <taxon>Geomonas</taxon>
    </lineage>
</organism>
<dbReference type="PROSITE" id="PS50110">
    <property type="entry name" value="RESPONSE_REGULATORY"/>
    <property type="match status" value="1"/>
</dbReference>
<accession>A0A6V8MTZ2</accession>
<dbReference type="SUPFAM" id="SSF52172">
    <property type="entry name" value="CheY-like"/>
    <property type="match status" value="1"/>
</dbReference>
<dbReference type="PANTHER" id="PTHR44591:SF21">
    <property type="entry name" value="TWO-COMPONENT RESPONSE REGULATOR"/>
    <property type="match status" value="1"/>
</dbReference>
<dbReference type="RefSeq" id="WP_183346488.1">
    <property type="nucleotide sequence ID" value="NZ_BLXY01000002.1"/>
</dbReference>
<reference evidence="5" key="1">
    <citation type="submission" date="2020-06" db="EMBL/GenBank/DDBJ databases">
        <title>Draft genomic sequecing of Geomonas sp. Red736.</title>
        <authorList>
            <person name="Itoh H."/>
            <person name="Xu Z.X."/>
            <person name="Ushijima N."/>
            <person name="Masuda Y."/>
            <person name="Shiratori Y."/>
            <person name="Senoo K."/>
        </authorList>
    </citation>
    <scope>NUCLEOTIDE SEQUENCE [LARGE SCALE GENOMIC DNA]</scope>
    <source>
        <strain evidence="5">Red736</strain>
    </source>
</reference>
<evidence type="ECO:0000313" key="4">
    <source>
        <dbReference type="EMBL" id="GFO63645.1"/>
    </source>
</evidence>
<dbReference type="SMART" id="SM00448">
    <property type="entry name" value="REC"/>
    <property type="match status" value="1"/>
</dbReference>
<sequence>MSGAEKTETILVADDEPQIREIVHTLLTRQGYTVVTAANGQEALEKFIVDPAAFDLLVTDIVMPGMDGISSYKEMTKINPALKVIYMSGFADNLPPYVHIILKPFNPVQLLHMIRTVLDNKLLDL</sequence>